<dbReference type="Pfam" id="PF04149">
    <property type="entry name" value="DUF397"/>
    <property type="match status" value="1"/>
</dbReference>
<organism evidence="2 3">
    <name type="scientific">Streptomyces gilvosporeus</name>
    <dbReference type="NCBI Taxonomy" id="553510"/>
    <lineage>
        <taxon>Bacteria</taxon>
        <taxon>Bacillati</taxon>
        <taxon>Actinomycetota</taxon>
        <taxon>Actinomycetes</taxon>
        <taxon>Kitasatosporales</taxon>
        <taxon>Streptomycetaceae</taxon>
        <taxon>Streptomyces</taxon>
    </lineage>
</organism>
<dbReference type="RefSeq" id="WP_083107094.1">
    <property type="nucleotide sequence ID" value="NZ_CP020569.1"/>
</dbReference>
<accession>A0A1V0TW03</accession>
<dbReference type="OrthoDB" id="4288416at2"/>
<dbReference type="InterPro" id="IPR007278">
    <property type="entry name" value="DUF397"/>
</dbReference>
<evidence type="ECO:0000259" key="1">
    <source>
        <dbReference type="Pfam" id="PF04149"/>
    </source>
</evidence>
<reference evidence="2 3" key="1">
    <citation type="submission" date="2017-04" db="EMBL/GenBank/DDBJ databases">
        <title>Complete Genome Sequence of Streptomyces gilvosporeus F607, a Capable Producer of Natamycin.</title>
        <authorList>
            <person name="Zong G."/>
            <person name="Zhong C."/>
            <person name="Fu J."/>
            <person name="Qin R."/>
            <person name="Cao G."/>
        </authorList>
    </citation>
    <scope>NUCLEOTIDE SEQUENCE [LARGE SCALE GENOMIC DNA]</scope>
    <source>
        <strain evidence="2 3">F607</strain>
    </source>
</reference>
<keyword evidence="3" id="KW-1185">Reference proteome</keyword>
<dbReference type="AlphaFoldDB" id="A0A1V0TW03"/>
<evidence type="ECO:0000313" key="3">
    <source>
        <dbReference type="Proteomes" id="UP000192726"/>
    </source>
</evidence>
<evidence type="ECO:0000313" key="2">
    <source>
        <dbReference type="EMBL" id="ARF57081.1"/>
    </source>
</evidence>
<dbReference type="STRING" id="553510.B1H19_25510"/>
<dbReference type="EMBL" id="CP020569">
    <property type="protein sequence ID" value="ARF57081.1"/>
    <property type="molecule type" value="Genomic_DNA"/>
</dbReference>
<dbReference type="Proteomes" id="UP000192726">
    <property type="component" value="Chromosome"/>
</dbReference>
<feature type="domain" description="DUF397" evidence="1">
    <location>
        <begin position="6"/>
        <end position="56"/>
    </location>
</feature>
<sequence length="65" mass="6827">MASEIWLKSSFSEAAGNACVEVAATGDVVALRESDTPAQTIVADRRALRGLILDIKAESLGTPPR</sequence>
<proteinExistence type="predicted"/>
<protein>
    <recommendedName>
        <fullName evidence="1">DUF397 domain-containing protein</fullName>
    </recommendedName>
</protein>
<gene>
    <name evidence="2" type="ORF">B1H19_25510</name>
</gene>
<name>A0A1V0TW03_9ACTN</name>
<dbReference type="KEGG" id="sgv:B1H19_25510"/>